<keyword evidence="1" id="KW-0175">Coiled coil</keyword>
<feature type="region of interest" description="Disordered" evidence="2">
    <location>
        <begin position="1927"/>
        <end position="1952"/>
    </location>
</feature>
<reference evidence="4 5" key="1">
    <citation type="submission" date="2023-12" db="EMBL/GenBank/DDBJ databases">
        <title>Description of Novel Strain Fulvimarina sp. 2208YS6-2-32 isolated from Uroteuthis (Photololigo) edulis.</title>
        <authorList>
            <person name="Park J.-S."/>
        </authorList>
    </citation>
    <scope>NUCLEOTIDE SEQUENCE [LARGE SCALE GENOMIC DNA]</scope>
    <source>
        <strain evidence="4 5">2208YS6-2-32</strain>
    </source>
</reference>
<feature type="region of interest" description="Disordered" evidence="2">
    <location>
        <begin position="802"/>
        <end position="824"/>
    </location>
</feature>
<comment type="caution">
    <text evidence="4">The sequence shown here is derived from an EMBL/GenBank/DDBJ whole genome shotgun (WGS) entry which is preliminary data.</text>
</comment>
<dbReference type="PANTHER" id="PTHR34491">
    <property type="entry name" value="A-TYPE INCLUSION PROTEIN, PUTATIVE-RELATED"/>
    <property type="match status" value="1"/>
</dbReference>
<evidence type="ECO:0000256" key="2">
    <source>
        <dbReference type="SAM" id="MobiDB-lite"/>
    </source>
</evidence>
<dbReference type="Pfam" id="PF06791">
    <property type="entry name" value="TMP_2"/>
    <property type="match status" value="1"/>
</dbReference>
<dbReference type="Proteomes" id="UP001294412">
    <property type="component" value="Unassembled WGS sequence"/>
</dbReference>
<feature type="compositionally biased region" description="Low complexity" evidence="2">
    <location>
        <begin position="2110"/>
        <end position="2119"/>
    </location>
</feature>
<feature type="region of interest" description="Disordered" evidence="2">
    <location>
        <begin position="2106"/>
        <end position="2128"/>
    </location>
</feature>
<feature type="coiled-coil region" evidence="1">
    <location>
        <begin position="57"/>
        <end position="161"/>
    </location>
</feature>
<keyword evidence="5" id="KW-1185">Reference proteome</keyword>
<evidence type="ECO:0000256" key="1">
    <source>
        <dbReference type="SAM" id="Coils"/>
    </source>
</evidence>
<dbReference type="EMBL" id="JAXLPB010000001">
    <property type="protein sequence ID" value="MDY8108250.1"/>
    <property type="molecule type" value="Genomic_DNA"/>
</dbReference>
<feature type="domain" description="Bacteriophage tail tape measure N-terminal" evidence="3">
    <location>
        <begin position="247"/>
        <end position="423"/>
    </location>
</feature>
<evidence type="ECO:0000313" key="5">
    <source>
        <dbReference type="Proteomes" id="UP001294412"/>
    </source>
</evidence>
<feature type="compositionally biased region" description="Gly residues" evidence="2">
    <location>
        <begin position="1929"/>
        <end position="1946"/>
    </location>
</feature>
<evidence type="ECO:0000313" key="4">
    <source>
        <dbReference type="EMBL" id="MDY8108250.1"/>
    </source>
</evidence>
<gene>
    <name evidence="4" type="ORF">U0C82_03685</name>
</gene>
<protein>
    <submittedName>
        <fullName evidence="4">Phage tail length tape measure family protein</fullName>
    </submittedName>
</protein>
<dbReference type="PANTHER" id="PTHR34491:SF156">
    <property type="entry name" value="KINESIN MOTOR DOMAIN-CONTAINING PROTEIN"/>
    <property type="match status" value="1"/>
</dbReference>
<organism evidence="4 5">
    <name type="scientific">Fulvimarina uroteuthidis</name>
    <dbReference type="NCBI Taxonomy" id="3098149"/>
    <lineage>
        <taxon>Bacteria</taxon>
        <taxon>Pseudomonadati</taxon>
        <taxon>Pseudomonadota</taxon>
        <taxon>Alphaproteobacteria</taxon>
        <taxon>Hyphomicrobiales</taxon>
        <taxon>Aurantimonadaceae</taxon>
        <taxon>Fulvimarina</taxon>
    </lineage>
</organism>
<sequence length="2128" mass="224267">MSNTTGPALGLSIDSSGMEKGLRDLEKVAPAAQRAEKAAEGFGKAAGEAGKAVGAGMSIAERELRKMNETALRIEKMMSAAMAGVGASGAAAAKGVSQAEKAMEDLRGTADQVSAALAKETKAMVEADRAAARMTEEQRKLREESDRLTKAQRDLDAAYQRQGSALQSIREKYAPALAISRRYREEVATITALEKDGLIVASEAAVLRVKAAEATDVQNAALRRMNETQKQAGLLARAGLRPDQGLNLFRQGGDIATMSMMGATPFAILSSQGAQIVEIFADTERGAKSALQEIGKEVLGLTRFITPLTVGLTAVAGASVYLAMKSTEAEKSMEASAKAADSYKKSLEGLGDAANTAADRVFDRNSQLSPVAIRAQLQTAISDQTKAIEAARSALTEAVATEAMGGKGFFGLTPSTLESLGAVGNLFDSDYTRTVEQVREIVRGFGEGTIEATSLIDQISKIKLDADTPEDVRALVDGLRDVGNRALEAEASITALREAANEMRQINFEEAIDGLAKMGGVARTQIQQLEEFRREAMRNATTEADETLVGDRYKLGLEELSRDARENLSEVQGAFNDLDLSPLQQELNATTRQYDLEIQEYIRTTNDAAGVAALRTEKEVALATIRKQASIDAAEEIAEAVEKEVEAARKAEEAWAKSSTSRVRSIEDQIASMKLEAETFGMSAGEAAAYRAEVELLAAAKRAAADAGYAVSPEEAAYIKDAAAAIGEYTAQMDAATKAKQAFDAESSFRDDLVFERDQAGRSQNEQQVYSRLRTADIDAQSAAGQQYAAYIRETQALSDARAESEKRFEEAQKKAQEEAKRTNDAMKSVGQTIVEAFGRGEGALDTFISAFAQLGNANAAKGFDKLFGGLFGDGSQSSSSSVIGALSKLPEMINRAPAFSPIASPFAPQFGSPVGQITRSPLPDITGDVSGLGSSLKSLNKQITGSAVAYRDAIAAIESRGSGDYAAIGPTNAKLGRALGRYQVMEANIPQWSKAALGRVVSSMEFLSSPKLQDAIFDNQFGGYVAKFGERGAAQAWFGGPGSVGKLGRKDVLGTSVGGYGERFISELKRMGGGSSKFSSSSTYGFAGDVSAGVIDAQRKIVSGAVPGAAPVSPGDPWSGIRVAGGDPWSGMRSASGGGLGGITASLPQNSVGGFLQSPVGQTALAGIGAFASGMQSGSPVGGAFSGALAGLATPLGPVGALIGGAAGLLGGIFGKSKAKKERQKQERQAAHDAWEQNYAQFAEIRDTVQRIEVGPLTKELRTIDQTLEQFRKLADKTGNGGNKSQVAAAIKDAEQYRSFLFDNFRKSLPKMTEDLAAGLGLNTEFTKARDAVLEQGKQLRGFLDDVSTAYADLFAEQKRIMDEFDQAEASAKGNFASAGSRVAQAEGAVVAARDRYNDYTVIKGREQQAQDALASGIMGVQGLFNTVFEKAGKGGGGGSAVDLAEAEARRDAQLAAIAEELAVAEKRLADARSAAIEGLLKTVSGLGKEQTDIEKALDQMQGAAAGLRTALVDLGLSAGEAEVRIGEAIAAGTERVRKEVSQGLTDEIASLDGKGYLADMRNLTKELEDRFSGASLINVDTSLVDAWFAKQAQAMVDGAGIAGEAFKELIALFPKLAGVVEEASGVFDQYRDRVFAATNDNSKLAGQLAEFDRSAAREREEVAKRGNDHVVELEKALAAERAQILAQSVQEQARRLSDYQERYFAATNDNNSLSGALKAFDRASGIERYQEANAGGQNMATLNAALAAEKVVLIQERLRAAYEEQTSEIESTISRLEGLSREWADLRRDLRLDDELSGLSPLQQAMEAQTRFRDVAARAAGGDEEAQEELAKASQDYLNEFRAYYASSEAYYSAFNEVQTTLEQAEATAVTELGVAKSQLDVARTQLDAMRTVDDSIGELTAALTAAMANLTAAQTAVGVPTTAAGGSTGGGGGGSPAAPGGGSPSPSVDRNIAYLQSNPDVLQAISSGDTFGLPAGSSVSAIAAAHYENFGQVEGRPYASGGLITGPGTGTSDDVNIRASNGEFMMRAAAVESYGLPTMNAINQGRLKLPTMARMPAPANDGGTAVNTKLLEQVRSLERAINRQTETLAGLGLEHLSLAREGKEAAKTAAKTNTRNSLDRKAKVG</sequence>
<dbReference type="InterPro" id="IPR009628">
    <property type="entry name" value="Phage_tape_measure_N"/>
</dbReference>
<accession>A0ABU5HZN6</accession>
<proteinExistence type="predicted"/>
<dbReference type="RefSeq" id="WP_322185697.1">
    <property type="nucleotide sequence ID" value="NZ_JAXLPB010000001.1"/>
</dbReference>
<evidence type="ECO:0000259" key="3">
    <source>
        <dbReference type="Pfam" id="PF06791"/>
    </source>
</evidence>
<name>A0ABU5HZN6_9HYPH</name>